<keyword evidence="4" id="KW-0540">Nuclease</keyword>
<keyword evidence="6" id="KW-0378">Hydrolase</keyword>
<comment type="subcellular location">
    <subcellularLocation>
        <location evidence="2">Nucleus</location>
    </subcellularLocation>
</comment>
<keyword evidence="9" id="KW-1133">Transmembrane helix</keyword>
<evidence type="ECO:0000259" key="11">
    <source>
        <dbReference type="Pfam" id="PF13359"/>
    </source>
</evidence>
<dbReference type="InterPro" id="IPR045249">
    <property type="entry name" value="HARBI1-like"/>
</dbReference>
<evidence type="ECO:0000256" key="1">
    <source>
        <dbReference type="ARBA" id="ARBA00001968"/>
    </source>
</evidence>
<organism evidence="12 13">
    <name type="scientific">Oldenlandia corymbosa var. corymbosa</name>
    <dbReference type="NCBI Taxonomy" id="529605"/>
    <lineage>
        <taxon>Eukaryota</taxon>
        <taxon>Viridiplantae</taxon>
        <taxon>Streptophyta</taxon>
        <taxon>Embryophyta</taxon>
        <taxon>Tracheophyta</taxon>
        <taxon>Spermatophyta</taxon>
        <taxon>Magnoliopsida</taxon>
        <taxon>eudicotyledons</taxon>
        <taxon>Gunneridae</taxon>
        <taxon>Pentapetalae</taxon>
        <taxon>asterids</taxon>
        <taxon>lamiids</taxon>
        <taxon>Gentianales</taxon>
        <taxon>Rubiaceae</taxon>
        <taxon>Rubioideae</taxon>
        <taxon>Spermacoceae</taxon>
        <taxon>Hedyotis-Oldenlandia complex</taxon>
        <taxon>Oldenlandia</taxon>
    </lineage>
</organism>
<dbReference type="PANTHER" id="PTHR22930">
    <property type="match status" value="1"/>
</dbReference>
<dbReference type="Proteomes" id="UP001161247">
    <property type="component" value="Chromosome 4"/>
</dbReference>
<dbReference type="GO" id="GO:0004518">
    <property type="term" value="F:nuclease activity"/>
    <property type="evidence" value="ECO:0007669"/>
    <property type="project" value="UniProtKB-KW"/>
</dbReference>
<dbReference type="Pfam" id="PF13359">
    <property type="entry name" value="DDE_Tnp_4"/>
    <property type="match status" value="1"/>
</dbReference>
<dbReference type="GO" id="GO:0016787">
    <property type="term" value="F:hydrolase activity"/>
    <property type="evidence" value="ECO:0007669"/>
    <property type="project" value="UniProtKB-KW"/>
</dbReference>
<reference evidence="12" key="1">
    <citation type="submission" date="2023-03" db="EMBL/GenBank/DDBJ databases">
        <authorList>
            <person name="Julca I."/>
        </authorList>
    </citation>
    <scope>NUCLEOTIDE SEQUENCE</scope>
</reference>
<feature type="transmembrane region" description="Helical" evidence="9">
    <location>
        <begin position="52"/>
        <end position="72"/>
    </location>
</feature>
<sequence>MREKKKPNSKALAAVLSSLISQLLLLVSLLSPSSNPNPISLLGPFPLDSHHFSLPILLTHFISVSEISTTLARLSFSKKRKRAHHDSDDEDDPVQEEGYAAQSRRARPGFFVPHNLDSFKMMFRMNSSTFEWLCGLLEPLLECRDPVQSPLNLPVEARLGIGLFRLATGSDYRQIAGRFGVTESISRFCVKQLCRVLCTNYRFWVGFPNANELGSGSVQFQSLSGLPNCCGIIDCARFKIVGTGNSHPGEEDTIATQIVVDASSRILSIAAGFRGNKNKFMVLKSSSLYKDVENGLLMNSENVSLDNVDVPQYFVGDAGYPLLPWLIIPFVDPVEGSSEESFNNVLRIMRVSMLKTTASLRGWGVLSRPIDAEFKAAVANLGACSILHNMLLTREDFSAFCDEVSDDSLVGDQGFDYFLEDDMNEKGVAVRNALLKTVKRA</sequence>
<keyword evidence="9" id="KW-0472">Membrane</keyword>
<name>A0AAV1D5I6_OLDCO</name>
<keyword evidence="9" id="KW-0812">Transmembrane</keyword>
<evidence type="ECO:0000256" key="5">
    <source>
        <dbReference type="ARBA" id="ARBA00022723"/>
    </source>
</evidence>
<evidence type="ECO:0000256" key="9">
    <source>
        <dbReference type="SAM" id="Phobius"/>
    </source>
</evidence>
<evidence type="ECO:0000256" key="4">
    <source>
        <dbReference type="ARBA" id="ARBA00022722"/>
    </source>
</evidence>
<evidence type="ECO:0000256" key="6">
    <source>
        <dbReference type="ARBA" id="ARBA00022801"/>
    </source>
</evidence>
<dbReference type="AlphaFoldDB" id="A0AAV1D5I6"/>
<feature type="signal peptide" evidence="10">
    <location>
        <begin position="1"/>
        <end position="36"/>
    </location>
</feature>
<evidence type="ECO:0000256" key="7">
    <source>
        <dbReference type="ARBA" id="ARBA00023242"/>
    </source>
</evidence>
<dbReference type="InterPro" id="IPR027806">
    <property type="entry name" value="HARBI1_dom"/>
</dbReference>
<comment type="similarity">
    <text evidence="3">Belongs to the HARBI1 family.</text>
</comment>
<dbReference type="PANTHER" id="PTHR22930:SF190">
    <property type="entry name" value="OS06G0164500 PROTEIN"/>
    <property type="match status" value="1"/>
</dbReference>
<keyword evidence="5" id="KW-0479">Metal-binding</keyword>
<evidence type="ECO:0000313" key="13">
    <source>
        <dbReference type="Proteomes" id="UP001161247"/>
    </source>
</evidence>
<evidence type="ECO:0000256" key="2">
    <source>
        <dbReference type="ARBA" id="ARBA00004123"/>
    </source>
</evidence>
<feature type="chain" id="PRO_5043527554" evidence="10">
    <location>
        <begin position="37"/>
        <end position="441"/>
    </location>
</feature>
<evidence type="ECO:0000256" key="3">
    <source>
        <dbReference type="ARBA" id="ARBA00006958"/>
    </source>
</evidence>
<keyword evidence="10" id="KW-0732">Signal</keyword>
<protein>
    <submittedName>
        <fullName evidence="12">OLC1v1000063C1</fullName>
    </submittedName>
</protein>
<accession>A0AAV1D5I6</accession>
<keyword evidence="7" id="KW-0539">Nucleus</keyword>
<evidence type="ECO:0000256" key="8">
    <source>
        <dbReference type="SAM" id="MobiDB-lite"/>
    </source>
</evidence>
<proteinExistence type="inferred from homology"/>
<evidence type="ECO:0000256" key="10">
    <source>
        <dbReference type="SAM" id="SignalP"/>
    </source>
</evidence>
<feature type="domain" description="DDE Tnp4" evidence="11">
    <location>
        <begin position="252"/>
        <end position="389"/>
    </location>
</feature>
<evidence type="ECO:0000313" key="12">
    <source>
        <dbReference type="EMBL" id="CAI9101907.1"/>
    </source>
</evidence>
<dbReference type="EMBL" id="OX459121">
    <property type="protein sequence ID" value="CAI9101907.1"/>
    <property type="molecule type" value="Genomic_DNA"/>
</dbReference>
<keyword evidence="13" id="KW-1185">Reference proteome</keyword>
<gene>
    <name evidence="12" type="ORF">OLC1_LOCUS11382</name>
</gene>
<dbReference type="GO" id="GO:0046872">
    <property type="term" value="F:metal ion binding"/>
    <property type="evidence" value="ECO:0007669"/>
    <property type="project" value="UniProtKB-KW"/>
</dbReference>
<comment type="cofactor">
    <cofactor evidence="1">
        <name>a divalent metal cation</name>
        <dbReference type="ChEBI" id="CHEBI:60240"/>
    </cofactor>
</comment>
<feature type="region of interest" description="Disordered" evidence="8">
    <location>
        <begin position="82"/>
        <end position="102"/>
    </location>
</feature>
<dbReference type="GO" id="GO:0005634">
    <property type="term" value="C:nucleus"/>
    <property type="evidence" value="ECO:0007669"/>
    <property type="project" value="UniProtKB-SubCell"/>
</dbReference>